<feature type="compositionally biased region" description="Basic and acidic residues" evidence="6">
    <location>
        <begin position="102"/>
        <end position="112"/>
    </location>
</feature>
<name>A0A9Q0LKF9_ANAIG</name>
<dbReference type="InterPro" id="IPR001623">
    <property type="entry name" value="DnaJ_domain"/>
</dbReference>
<dbReference type="InterPro" id="IPR012677">
    <property type="entry name" value="Nucleotide-bd_a/b_plait_sf"/>
</dbReference>
<feature type="domain" description="J" evidence="7">
    <location>
        <begin position="12"/>
        <end position="76"/>
    </location>
</feature>
<evidence type="ECO:0000256" key="1">
    <source>
        <dbReference type="ARBA" id="ARBA00004123"/>
    </source>
</evidence>
<dbReference type="PRINTS" id="PR00625">
    <property type="entry name" value="JDOMAIN"/>
</dbReference>
<evidence type="ECO:0000256" key="3">
    <source>
        <dbReference type="ARBA" id="ARBA00022490"/>
    </source>
</evidence>
<dbReference type="SUPFAM" id="SSF46565">
    <property type="entry name" value="Chaperone J-domain"/>
    <property type="match status" value="1"/>
</dbReference>
<gene>
    <name evidence="8" type="ORF">M0811_08587</name>
</gene>
<reference evidence="8" key="1">
    <citation type="submission" date="2022-10" db="EMBL/GenBank/DDBJ databases">
        <title>Novel sulphate-reducing endosymbionts in the free-living metamonad Anaeramoeba.</title>
        <authorList>
            <person name="Jerlstrom-Hultqvist J."/>
            <person name="Cepicka I."/>
            <person name="Gallot-Lavallee L."/>
            <person name="Salas-Leiva D."/>
            <person name="Curtis B.A."/>
            <person name="Zahonova K."/>
            <person name="Pipaliya S."/>
            <person name="Dacks J."/>
            <person name="Roger A.J."/>
        </authorList>
    </citation>
    <scope>NUCLEOTIDE SEQUENCE</scope>
    <source>
        <strain evidence="8">BMAN</strain>
    </source>
</reference>
<evidence type="ECO:0000256" key="6">
    <source>
        <dbReference type="SAM" id="MobiDB-lite"/>
    </source>
</evidence>
<keyword evidence="3" id="KW-0963">Cytoplasm</keyword>
<dbReference type="PROSITE" id="PS50076">
    <property type="entry name" value="DNAJ_2"/>
    <property type="match status" value="1"/>
</dbReference>
<organism evidence="8 9">
    <name type="scientific">Anaeramoeba ignava</name>
    <name type="common">Anaerobic marine amoeba</name>
    <dbReference type="NCBI Taxonomy" id="1746090"/>
    <lineage>
        <taxon>Eukaryota</taxon>
        <taxon>Metamonada</taxon>
        <taxon>Anaeramoebidae</taxon>
        <taxon>Anaeramoeba</taxon>
    </lineage>
</organism>
<protein>
    <submittedName>
        <fullName evidence="8">DNAj</fullName>
    </submittedName>
</protein>
<evidence type="ECO:0000256" key="5">
    <source>
        <dbReference type="ARBA" id="ARBA00023242"/>
    </source>
</evidence>
<feature type="region of interest" description="Disordered" evidence="6">
    <location>
        <begin position="102"/>
        <end position="122"/>
    </location>
</feature>
<evidence type="ECO:0000259" key="7">
    <source>
        <dbReference type="PROSITE" id="PS50076"/>
    </source>
</evidence>
<evidence type="ECO:0000313" key="8">
    <source>
        <dbReference type="EMBL" id="KAJ5073470.1"/>
    </source>
</evidence>
<dbReference type="GO" id="GO:0005737">
    <property type="term" value="C:cytoplasm"/>
    <property type="evidence" value="ECO:0007669"/>
    <property type="project" value="UniProtKB-SubCell"/>
</dbReference>
<comment type="subcellular location">
    <subcellularLocation>
        <location evidence="2">Cytoplasm</location>
    </subcellularLocation>
    <subcellularLocation>
        <location evidence="1">Nucleus</location>
    </subcellularLocation>
</comment>
<sequence length="287" mass="34347">MQEITEEDLSIDWYEILQIDSGATDSEIQTAYRKLALKYHPDKNKTKEALEIFHKLKKAQNYLSNPKIRIQIDSKLITMREKKKREEEMDEKRRKMKERLIQKENEWQEKQRQKNQLKAQKGMTEKIKQDGLKSIENFKQKYTNKIFNQKIQNDPKEELNRTIRIQWKQKNNKIQINESNVLNHFSKFGKISKIKLGKKKGIIVFDSIQSIPFVTENEIQKTSLFTFRIKKLDNLEKKKKKKRPSNFKQKENPKDNIIIDTSIDTETLENLVFKKMKMAQSKSNQKI</sequence>
<keyword evidence="4" id="KW-0143">Chaperone</keyword>
<accession>A0A9Q0LKF9</accession>
<keyword evidence="9" id="KW-1185">Reference proteome</keyword>
<dbReference type="SMART" id="SM00271">
    <property type="entry name" value="DnaJ"/>
    <property type="match status" value="1"/>
</dbReference>
<dbReference type="GO" id="GO:0005681">
    <property type="term" value="C:spliceosomal complex"/>
    <property type="evidence" value="ECO:0007669"/>
    <property type="project" value="TreeGrafter"/>
</dbReference>
<dbReference type="CDD" id="cd06257">
    <property type="entry name" value="DnaJ"/>
    <property type="match status" value="1"/>
</dbReference>
<dbReference type="PANTHER" id="PTHR44313:SF1">
    <property type="entry name" value="DNAJ HOMOLOG SUBFAMILY C MEMBER 17"/>
    <property type="match status" value="1"/>
</dbReference>
<keyword evidence="5" id="KW-0539">Nucleus</keyword>
<dbReference type="InterPro" id="IPR052094">
    <property type="entry name" value="Pre-mRNA-splicing_ERAD"/>
</dbReference>
<proteinExistence type="predicted"/>
<dbReference type="PANTHER" id="PTHR44313">
    <property type="entry name" value="DNAJ HOMOLOG SUBFAMILY C MEMBER 17"/>
    <property type="match status" value="1"/>
</dbReference>
<dbReference type="AlphaFoldDB" id="A0A9Q0LKF9"/>
<dbReference type="InterPro" id="IPR036869">
    <property type="entry name" value="J_dom_sf"/>
</dbReference>
<dbReference type="GO" id="GO:0000390">
    <property type="term" value="P:spliceosomal complex disassembly"/>
    <property type="evidence" value="ECO:0007669"/>
    <property type="project" value="TreeGrafter"/>
</dbReference>
<evidence type="ECO:0000256" key="2">
    <source>
        <dbReference type="ARBA" id="ARBA00004496"/>
    </source>
</evidence>
<evidence type="ECO:0000256" key="4">
    <source>
        <dbReference type="ARBA" id="ARBA00023186"/>
    </source>
</evidence>
<dbReference type="Gene3D" id="3.30.70.330">
    <property type="match status" value="1"/>
</dbReference>
<dbReference type="OrthoDB" id="442087at2759"/>
<dbReference type="Proteomes" id="UP001149090">
    <property type="component" value="Unassembled WGS sequence"/>
</dbReference>
<dbReference type="Pfam" id="PF00226">
    <property type="entry name" value="DnaJ"/>
    <property type="match status" value="1"/>
</dbReference>
<comment type="caution">
    <text evidence="8">The sequence shown here is derived from an EMBL/GenBank/DDBJ whole genome shotgun (WGS) entry which is preliminary data.</text>
</comment>
<evidence type="ECO:0000313" key="9">
    <source>
        <dbReference type="Proteomes" id="UP001149090"/>
    </source>
</evidence>
<dbReference type="OMA" id="NPLHFQW"/>
<dbReference type="EMBL" id="JAPDFW010000074">
    <property type="protein sequence ID" value="KAJ5073470.1"/>
    <property type="molecule type" value="Genomic_DNA"/>
</dbReference>
<dbReference type="Gene3D" id="1.10.287.110">
    <property type="entry name" value="DnaJ domain"/>
    <property type="match status" value="1"/>
</dbReference>